<reference evidence="2 3" key="1">
    <citation type="submission" date="2023-09" db="EMBL/GenBank/DDBJ databases">
        <authorList>
            <person name="Rey-Velasco X."/>
        </authorList>
    </citation>
    <scope>NUCLEOTIDE SEQUENCE [LARGE SCALE GENOMIC DNA]</scope>
    <source>
        <strain evidence="2 3">W431</strain>
    </source>
</reference>
<dbReference type="SUPFAM" id="SSF75011">
    <property type="entry name" value="3-carboxy-cis,cis-mucoante lactonizing enzyme"/>
    <property type="match status" value="1"/>
</dbReference>
<name>A0ABU3A0H6_9GAMM</name>
<comment type="caution">
    <text evidence="2">The sequence shown here is derived from an EMBL/GenBank/DDBJ whole genome shotgun (WGS) entry which is preliminary data.</text>
</comment>
<protein>
    <recommendedName>
        <fullName evidence="1">BACON domain-containing protein</fullName>
    </recommendedName>
</protein>
<evidence type="ECO:0000313" key="2">
    <source>
        <dbReference type="EMBL" id="MDT0603684.1"/>
    </source>
</evidence>
<dbReference type="Gene3D" id="2.60.40.10">
    <property type="entry name" value="Immunoglobulins"/>
    <property type="match status" value="2"/>
</dbReference>
<dbReference type="PROSITE" id="PS51257">
    <property type="entry name" value="PROKAR_LIPOPROTEIN"/>
    <property type="match status" value="1"/>
</dbReference>
<keyword evidence="3" id="KW-1185">Reference proteome</keyword>
<evidence type="ECO:0000259" key="1">
    <source>
        <dbReference type="Pfam" id="PF19190"/>
    </source>
</evidence>
<sequence>MKEHLYNFIRITLFFTLATVLQACGGSSDKSPNYTISADTSAVNFTNEFLQVSDDSYKVDVTFEGNGLLVGFAPDAEIASWLTFRTENVTANSATLYIDVNNAENIIPNLYNTTIRLSTGDVDKVNLVHHDIDVSLLVWQLITDSELLSFRGTLGDTEIAPLSLSITSESNVWTAETDVDWLRLDVTQGTGNGVIVVTPNISEFTSAQLYQANITLTETTTGDSKRVPVELGLDRHYLYSNQASLSLSKLANISATSKSLMINSNSPTTINWQASSDVDWLDLTKTNISGELLVSVKSDASFTEAQNNAVITINAIDEEGMIDESVVAETIALSFYQSDETSENIILEELTANANALITSPRTPQIYIGTNNQLHVYHQYTGELITTVDVSPAETLLEQFVIHPDGTILLAKADETIVGEDETTSTVTHRYHINLSDYSVTQITDASIEYEPIQFVSFAGRHFVVTQALEFADENLQRIFWDNQNAYITNQVDQARNSQAFYALDLTDSSFKRYTAKINDFTTQAIVVEQSHQYRPELLAENQAISRFIVDDNESGIYAISPTSEWISFDGETFTDNGLLEQAEDSVTLALTKSHNNRAHYARFTQTAGFIIDIYDEEQTLINTVATQGQQPSDITLSYDDKRIVLNTSNANQIEIINVEQIQLSVSNLAFKATFGDSNIDSQQFTVSGISDLSQVQASEDWFVVSTSEVDGQLIITVDIDENNLSGWGLFNGTITVSDNQSHTATTISVEIAIDEVRLYSSFPALAFSAHADKSTLNHTVDILTNKASKVAWQAQTDVDWLTLTADTDNNTLTVIADPTILTDAGLYTATITLSSQTPGESDDGQIAVNLSKGNFNTADFEELVIEDINPNSNGVVLDPLRPYLYVAQTDIIDVYNIIDGSKVTSIQSPLAEVDLTNLVINPDSTLLLASNTETYLDENEQEQTRINYYQVTLADFSIEQLDGDLIDIQYAPSKIVNVSGKPVVITQALELADLSLTRQYWDNENAYFTAALAKIPTSNTFISYNATDFNLQHFTLSYNAFSASTISVMNTLDYINPAHANGVSGIATSTDGRNIYTVNSTSEWSTNNDGEFAEQGLLDGNTLTSPVAVITDSQNNSYFYRFDFGIGFFTLAKYDENQSNVWTTGYTAGSGDIYLSADYQRVVHYNNSDKKLVIDFMPD</sequence>
<dbReference type="InterPro" id="IPR011044">
    <property type="entry name" value="Quino_amine_DH_bsu"/>
</dbReference>
<dbReference type="EMBL" id="JAVRIF010000003">
    <property type="protein sequence ID" value="MDT0603684.1"/>
    <property type="molecule type" value="Genomic_DNA"/>
</dbReference>
<dbReference type="RefSeq" id="WP_311580308.1">
    <property type="nucleotide sequence ID" value="NZ_JAVRIF010000003.1"/>
</dbReference>
<dbReference type="Pfam" id="PF19190">
    <property type="entry name" value="BACON_2"/>
    <property type="match status" value="1"/>
</dbReference>
<evidence type="ECO:0000313" key="3">
    <source>
        <dbReference type="Proteomes" id="UP001266357"/>
    </source>
</evidence>
<dbReference type="Proteomes" id="UP001266357">
    <property type="component" value="Unassembled WGS sequence"/>
</dbReference>
<accession>A0ABU3A0H6</accession>
<organism evidence="2 3">
    <name type="scientific">Thalassotalea castellviae</name>
    <dbReference type="NCBI Taxonomy" id="3075612"/>
    <lineage>
        <taxon>Bacteria</taxon>
        <taxon>Pseudomonadati</taxon>
        <taxon>Pseudomonadota</taxon>
        <taxon>Gammaproteobacteria</taxon>
        <taxon>Alteromonadales</taxon>
        <taxon>Colwelliaceae</taxon>
        <taxon>Thalassotalea</taxon>
    </lineage>
</organism>
<dbReference type="InterPro" id="IPR013783">
    <property type="entry name" value="Ig-like_fold"/>
</dbReference>
<dbReference type="SUPFAM" id="SSF50969">
    <property type="entry name" value="YVTN repeat-like/Quinoprotein amine dehydrogenase"/>
    <property type="match status" value="1"/>
</dbReference>
<gene>
    <name evidence="2" type="ORF">RM573_08755</name>
</gene>
<proteinExistence type="predicted"/>
<dbReference type="InterPro" id="IPR024361">
    <property type="entry name" value="BACON"/>
</dbReference>
<feature type="domain" description="BACON" evidence="1">
    <location>
        <begin position="241"/>
        <end position="318"/>
    </location>
</feature>